<dbReference type="EMBL" id="MU004182">
    <property type="protein sequence ID" value="KAF2501361.1"/>
    <property type="molecule type" value="Genomic_DNA"/>
</dbReference>
<keyword evidence="2" id="KW-1185">Reference proteome</keyword>
<reference evidence="1" key="1">
    <citation type="journal article" date="2020" name="Stud. Mycol.">
        <title>101 Dothideomycetes genomes: a test case for predicting lifestyles and emergence of pathogens.</title>
        <authorList>
            <person name="Haridas S."/>
            <person name="Albert R."/>
            <person name="Binder M."/>
            <person name="Bloem J."/>
            <person name="Labutti K."/>
            <person name="Salamov A."/>
            <person name="Andreopoulos B."/>
            <person name="Baker S."/>
            <person name="Barry K."/>
            <person name="Bills G."/>
            <person name="Bluhm B."/>
            <person name="Cannon C."/>
            <person name="Castanera R."/>
            <person name="Culley D."/>
            <person name="Daum C."/>
            <person name="Ezra D."/>
            <person name="Gonzalez J."/>
            <person name="Henrissat B."/>
            <person name="Kuo A."/>
            <person name="Liang C."/>
            <person name="Lipzen A."/>
            <person name="Lutzoni F."/>
            <person name="Magnuson J."/>
            <person name="Mondo S."/>
            <person name="Nolan M."/>
            <person name="Ohm R."/>
            <person name="Pangilinan J."/>
            <person name="Park H.-J."/>
            <person name="Ramirez L."/>
            <person name="Alfaro M."/>
            <person name="Sun H."/>
            <person name="Tritt A."/>
            <person name="Yoshinaga Y."/>
            <person name="Zwiers L.-H."/>
            <person name="Turgeon B."/>
            <person name="Goodwin S."/>
            <person name="Spatafora J."/>
            <person name="Crous P."/>
            <person name="Grigoriev I."/>
        </authorList>
    </citation>
    <scope>NUCLEOTIDE SEQUENCE</scope>
    <source>
        <strain evidence="1">CBS 269.34</strain>
    </source>
</reference>
<name>A0A6A6RA08_9PEZI</name>
<gene>
    <name evidence="1" type="ORF">BU16DRAFT_197041</name>
</gene>
<dbReference type="InterPro" id="IPR032675">
    <property type="entry name" value="LRR_dom_sf"/>
</dbReference>
<dbReference type="AlphaFoldDB" id="A0A6A6RA08"/>
<dbReference type="Gene3D" id="3.80.10.10">
    <property type="entry name" value="Ribonuclease Inhibitor"/>
    <property type="match status" value="1"/>
</dbReference>
<dbReference type="OrthoDB" id="4840564at2759"/>
<dbReference type="Proteomes" id="UP000799750">
    <property type="component" value="Unassembled WGS sequence"/>
</dbReference>
<accession>A0A6A6RA08</accession>
<evidence type="ECO:0000313" key="1">
    <source>
        <dbReference type="EMBL" id="KAF2501361.1"/>
    </source>
</evidence>
<protein>
    <submittedName>
        <fullName evidence="1">Uncharacterized protein</fullName>
    </submittedName>
</protein>
<organism evidence="1 2">
    <name type="scientific">Lophium mytilinum</name>
    <dbReference type="NCBI Taxonomy" id="390894"/>
    <lineage>
        <taxon>Eukaryota</taxon>
        <taxon>Fungi</taxon>
        <taxon>Dikarya</taxon>
        <taxon>Ascomycota</taxon>
        <taxon>Pezizomycotina</taxon>
        <taxon>Dothideomycetes</taxon>
        <taxon>Pleosporomycetidae</taxon>
        <taxon>Mytilinidiales</taxon>
        <taxon>Mytilinidiaceae</taxon>
        <taxon>Lophium</taxon>
    </lineage>
</organism>
<sequence length="460" mass="51836">MNVFPTPESVDSSLLRLPNELLLEILTLAIGRKNTQLDNDRSKDHWTAWSLTQVCKRISEIAYPLLYRNIDFMSPTLCSLLPISTAGNQLSHSLYANPSLGAMCKELVIWIPPIEDKWIGNMGDNDYQLCEYVAATDLLTKLPNVQNLESCNAVENSDHVWRMLEAAFDNMPRITDLTISQDYGSIFIERLFTPATRFPALRRLHIVGCLAFSSSNIADAAWFQAPLAPLTALNIHDFAGSPSDFATFLSWPQALSDLTFHPDKATFTLSDFQAILAPHQSTLKKLYVGDLGRTNNRLDLTDFPKLGTLNFPALAHRETLGDHARLLAAPALRSFSWHFGVDQGLNGLEAFQQPEADALRAFVKGVLACGCPLRRVEIWFLGKAEFSIPIAKDRDAVEKMMRAIMRYPWDWMDELRDDFEKLGVLLTYDPPFGEPRSVTREQYEEEFQRWTSGNGGESES</sequence>
<evidence type="ECO:0000313" key="2">
    <source>
        <dbReference type="Proteomes" id="UP000799750"/>
    </source>
</evidence>
<proteinExistence type="predicted"/>